<keyword evidence="15" id="KW-1185">Reference proteome</keyword>
<dbReference type="EMBL" id="JBHUFD010000005">
    <property type="protein sequence ID" value="MFD1873328.1"/>
    <property type="molecule type" value="Genomic_DNA"/>
</dbReference>
<evidence type="ECO:0000256" key="1">
    <source>
        <dbReference type="ARBA" id="ARBA00004571"/>
    </source>
</evidence>
<dbReference type="NCBIfam" id="TIGR04057">
    <property type="entry name" value="SusC_RagA_signa"/>
    <property type="match status" value="1"/>
</dbReference>
<proteinExistence type="inferred from homology"/>
<evidence type="ECO:0000313" key="15">
    <source>
        <dbReference type="Proteomes" id="UP001597197"/>
    </source>
</evidence>
<accession>A0ABW4QUW3</accession>
<keyword evidence="6" id="KW-0408">Iron</keyword>
<dbReference type="InterPro" id="IPR039426">
    <property type="entry name" value="TonB-dep_rcpt-like"/>
</dbReference>
<feature type="domain" description="Secretin/TonB short N-terminal" evidence="13">
    <location>
        <begin position="69"/>
        <end position="120"/>
    </location>
</feature>
<keyword evidence="5 10" id="KW-0812">Transmembrane</keyword>
<comment type="similarity">
    <text evidence="10 11">Belongs to the TonB-dependent receptor family.</text>
</comment>
<evidence type="ECO:0000256" key="5">
    <source>
        <dbReference type="ARBA" id="ARBA00022692"/>
    </source>
</evidence>
<dbReference type="SMART" id="SM00965">
    <property type="entry name" value="STN"/>
    <property type="match status" value="1"/>
</dbReference>
<organism evidence="14 15">
    <name type="scientific">Hymenobacter bucti</name>
    <dbReference type="NCBI Taxonomy" id="1844114"/>
    <lineage>
        <taxon>Bacteria</taxon>
        <taxon>Pseudomonadati</taxon>
        <taxon>Bacteroidota</taxon>
        <taxon>Cytophagia</taxon>
        <taxon>Cytophagales</taxon>
        <taxon>Hymenobacteraceae</taxon>
        <taxon>Hymenobacter</taxon>
    </lineage>
</organism>
<keyword evidence="4" id="KW-0406">Ion transport</keyword>
<dbReference type="Gene3D" id="2.60.40.1120">
    <property type="entry name" value="Carboxypeptidase-like, regulatory domain"/>
    <property type="match status" value="1"/>
</dbReference>
<dbReference type="InterPro" id="IPR036942">
    <property type="entry name" value="Beta-barrel_TonB_sf"/>
</dbReference>
<dbReference type="InterPro" id="IPR011662">
    <property type="entry name" value="Secretin/TonB_short_N"/>
</dbReference>
<sequence>MKNGLPSRRHIWRPASLLAFNLLLASPLVSTAAARAPEAQITLDRRITVRAESQTIETVLDRLAQQLGVQFVYSPSLIGAERRVTLQVADKPLTQVLDELLAPRHIQYEVRKNRIILSQAKKTAAANVPVSGRVTDSKGEGIPGVTVLVRGTTIGASTDATGAFSLSAPEGSTLVFSSVGYTSQEVPLTGTTTGLAISLKESAKDLGEIVVVGYGTQERQSVTGAVASVSGRQIAAQPVSDAAQAIQGRAAGVTVTQNSGAPGGAGGTSIRVRGITSSGNNSPLYVVDGFPLPAATDGNGQATGTEINTINPNDIESIDVLKDAASTAIYGLRAANGVVIITTKRGKAGVSNVSLDAYVGQQRVWRQIPMLNAEQFATLNNEARTNGGLALIPKYANPSALGAGTNWLDAIFRPARMQNYAVSATGGSEKARYAVSAGFFQQDGTIINNDFKRFTLRANGDVALSKKFRIGNTLAVTHQEEHALNNNNNEFSGIIQLALQAPPTAPVYNADGSFYEFTSADNYGEENPVTGALRPNIKNTTNRVTATFFAELELFKGLRLRTNVGTDLQFYQGDGFFPSIVGSSKYPASQAQLNSNSNYNPSYLIENTATYSNVIAEKHSLTVLLGQSAQQFNYSYLGATRIGYSRNDLQVIDQGPINDLRSNSGGNGYSRLLSYFARVNYEYAGKYLFSAIGRFDGSSAFSQDNAIGFFPGVSAGWRISEEDFMKDNTAVSNLKLRFGYGKVGNPLNAGTFQYLATINSNNFNSNGVPGTAYVFGPGNQTVNTGAAPTRLQNTNLVWENNTQYNIGLDLGFFNERLQANIDLYTRKSPNLIASVPVSTVSGTIENINQNAASSVNRGIDLAITSANFVSSTNGFTWTTTLNFSAYRNNLESLGNGTPYFGQSTRGGASVVRYAAGTPFGSFYGYVADGLFQTTDELAALNAKSPTGNYQFAGTAPGDIKFRDLNGDGVINAQDQAYIGNPNPSFTYGLNNTFSFKGFDLNVFLQGSQGNDVYNLNRYYTEGGIYGSSNAGAIALERWTGPNTSNYIPRAVAGDPNQNLRISSHYVENGSYMRIKLLTLGYNLPKELFAKMAAVQRVRVYVSAQNLATFTKYKGFDPELGNQGGSFGVDRGIYPQARVLLAGLNIGF</sequence>
<keyword evidence="14" id="KW-0675">Receptor</keyword>
<keyword evidence="4" id="KW-0410">Iron transport</keyword>
<feature type="chain" id="PRO_5046282567" evidence="12">
    <location>
        <begin position="33"/>
        <end position="1147"/>
    </location>
</feature>
<comment type="caution">
    <text evidence="14">The sequence shown here is derived from an EMBL/GenBank/DDBJ whole genome shotgun (WGS) entry which is preliminary data.</text>
</comment>
<evidence type="ECO:0000256" key="8">
    <source>
        <dbReference type="ARBA" id="ARBA00023136"/>
    </source>
</evidence>
<dbReference type="SUPFAM" id="SSF56935">
    <property type="entry name" value="Porins"/>
    <property type="match status" value="1"/>
</dbReference>
<evidence type="ECO:0000256" key="3">
    <source>
        <dbReference type="ARBA" id="ARBA00022452"/>
    </source>
</evidence>
<dbReference type="InterPro" id="IPR023996">
    <property type="entry name" value="TonB-dep_OMP_SusC/RagA"/>
</dbReference>
<keyword evidence="12" id="KW-0732">Signal</keyword>
<dbReference type="SUPFAM" id="SSF49464">
    <property type="entry name" value="Carboxypeptidase regulatory domain-like"/>
    <property type="match status" value="1"/>
</dbReference>
<gene>
    <name evidence="14" type="ORF">ACFSDX_12870</name>
</gene>
<dbReference type="PROSITE" id="PS52016">
    <property type="entry name" value="TONB_DEPENDENT_REC_3"/>
    <property type="match status" value="1"/>
</dbReference>
<feature type="signal peptide" evidence="12">
    <location>
        <begin position="1"/>
        <end position="32"/>
    </location>
</feature>
<evidence type="ECO:0000256" key="9">
    <source>
        <dbReference type="ARBA" id="ARBA00023237"/>
    </source>
</evidence>
<dbReference type="Gene3D" id="2.40.170.20">
    <property type="entry name" value="TonB-dependent receptor, beta-barrel domain"/>
    <property type="match status" value="1"/>
</dbReference>
<evidence type="ECO:0000259" key="13">
    <source>
        <dbReference type="SMART" id="SM00965"/>
    </source>
</evidence>
<dbReference type="Gene3D" id="2.170.130.10">
    <property type="entry name" value="TonB-dependent receptor, plug domain"/>
    <property type="match status" value="1"/>
</dbReference>
<evidence type="ECO:0000256" key="11">
    <source>
        <dbReference type="RuleBase" id="RU003357"/>
    </source>
</evidence>
<dbReference type="NCBIfam" id="TIGR04056">
    <property type="entry name" value="OMP_RagA_SusC"/>
    <property type="match status" value="1"/>
</dbReference>
<evidence type="ECO:0000256" key="12">
    <source>
        <dbReference type="SAM" id="SignalP"/>
    </source>
</evidence>
<name>A0ABW4QUW3_9BACT</name>
<comment type="subcellular location">
    <subcellularLocation>
        <location evidence="1 10">Cell outer membrane</location>
        <topology evidence="1 10">Multi-pass membrane protein</topology>
    </subcellularLocation>
</comment>
<evidence type="ECO:0000256" key="4">
    <source>
        <dbReference type="ARBA" id="ARBA00022496"/>
    </source>
</evidence>
<dbReference type="Pfam" id="PF07715">
    <property type="entry name" value="Plug"/>
    <property type="match status" value="1"/>
</dbReference>
<dbReference type="RefSeq" id="WP_382314084.1">
    <property type="nucleotide sequence ID" value="NZ_JBHUFD010000005.1"/>
</dbReference>
<keyword evidence="2 10" id="KW-0813">Transport</keyword>
<dbReference type="Pfam" id="PF00593">
    <property type="entry name" value="TonB_dep_Rec_b-barrel"/>
    <property type="match status" value="1"/>
</dbReference>
<dbReference type="Pfam" id="PF07660">
    <property type="entry name" value="STN"/>
    <property type="match status" value="1"/>
</dbReference>
<dbReference type="InterPro" id="IPR023997">
    <property type="entry name" value="TonB-dep_OMP_SusC/RagA_CS"/>
</dbReference>
<keyword evidence="7 11" id="KW-0798">TonB box</keyword>
<dbReference type="Pfam" id="PF13715">
    <property type="entry name" value="CarbopepD_reg_2"/>
    <property type="match status" value="1"/>
</dbReference>
<keyword evidence="9 10" id="KW-0998">Cell outer membrane</keyword>
<evidence type="ECO:0000256" key="2">
    <source>
        <dbReference type="ARBA" id="ARBA00022448"/>
    </source>
</evidence>
<dbReference type="InterPro" id="IPR037066">
    <property type="entry name" value="Plug_dom_sf"/>
</dbReference>
<keyword evidence="3 10" id="KW-1134">Transmembrane beta strand</keyword>
<protein>
    <submittedName>
        <fullName evidence="14">TonB-dependent receptor</fullName>
    </submittedName>
</protein>
<dbReference type="InterPro" id="IPR012910">
    <property type="entry name" value="Plug_dom"/>
</dbReference>
<dbReference type="InterPro" id="IPR000531">
    <property type="entry name" value="Beta-barrel_TonB"/>
</dbReference>
<dbReference type="Proteomes" id="UP001597197">
    <property type="component" value="Unassembled WGS sequence"/>
</dbReference>
<evidence type="ECO:0000313" key="14">
    <source>
        <dbReference type="EMBL" id="MFD1873328.1"/>
    </source>
</evidence>
<evidence type="ECO:0000256" key="6">
    <source>
        <dbReference type="ARBA" id="ARBA00023004"/>
    </source>
</evidence>
<keyword evidence="8 10" id="KW-0472">Membrane</keyword>
<reference evidence="15" key="1">
    <citation type="journal article" date="2019" name="Int. J. Syst. Evol. Microbiol.">
        <title>The Global Catalogue of Microorganisms (GCM) 10K type strain sequencing project: providing services to taxonomists for standard genome sequencing and annotation.</title>
        <authorList>
            <consortium name="The Broad Institute Genomics Platform"/>
            <consortium name="The Broad Institute Genome Sequencing Center for Infectious Disease"/>
            <person name="Wu L."/>
            <person name="Ma J."/>
        </authorList>
    </citation>
    <scope>NUCLEOTIDE SEQUENCE [LARGE SCALE GENOMIC DNA]</scope>
    <source>
        <strain evidence="15">CGMCC 1.15795</strain>
    </source>
</reference>
<dbReference type="InterPro" id="IPR008969">
    <property type="entry name" value="CarboxyPept-like_regulatory"/>
</dbReference>
<dbReference type="Gene3D" id="3.55.50.30">
    <property type="match status" value="1"/>
</dbReference>
<evidence type="ECO:0000256" key="10">
    <source>
        <dbReference type="PROSITE-ProRule" id="PRU01360"/>
    </source>
</evidence>
<evidence type="ECO:0000256" key="7">
    <source>
        <dbReference type="ARBA" id="ARBA00023077"/>
    </source>
</evidence>